<keyword evidence="1" id="KW-0863">Zinc-finger</keyword>
<dbReference type="UniPathway" id="UPA00143"/>
<feature type="region of interest" description="Disordered" evidence="2">
    <location>
        <begin position="121"/>
        <end position="140"/>
    </location>
</feature>
<evidence type="ECO:0000259" key="3">
    <source>
        <dbReference type="Pfam" id="PF18995"/>
    </source>
</evidence>
<dbReference type="GO" id="GO:0005737">
    <property type="term" value="C:cytoplasm"/>
    <property type="evidence" value="ECO:0007669"/>
    <property type="project" value="TreeGrafter"/>
</dbReference>
<dbReference type="Pfam" id="PF14555">
    <property type="entry name" value="UBA_4"/>
    <property type="match status" value="1"/>
</dbReference>
<comment type="pathway">
    <text evidence="1">Protein modification; protein ubiquitination.</text>
</comment>
<dbReference type="InterPro" id="IPR055194">
    <property type="entry name" value="UBR1-like_WH"/>
</dbReference>
<dbReference type="GO" id="GO:0071596">
    <property type="term" value="P:ubiquitin-dependent protein catabolic process via the N-end rule pathway"/>
    <property type="evidence" value="ECO:0007669"/>
    <property type="project" value="UniProtKB-UniRule"/>
</dbReference>
<comment type="function">
    <text evidence="1">Ubiquitin ligase protein which is a component of the N-end rule pathway. Recognizes and binds to proteins bearing specific N-terminal residues that are destabilizing according to the N-end rule, leading to their ubiquitination and subsequent degradation.</text>
</comment>
<dbReference type="EMBL" id="LSMT01000050">
    <property type="protein sequence ID" value="PFX30410.1"/>
    <property type="molecule type" value="Genomic_DNA"/>
</dbReference>
<dbReference type="InterPro" id="IPR044046">
    <property type="entry name" value="E3_ligase_UBR-like_C"/>
</dbReference>
<comment type="caution">
    <text evidence="5">The sequence shown here is derived from an EMBL/GenBank/DDBJ whole genome shotgun (WGS) entry which is preliminary data.</text>
</comment>
<dbReference type="Proteomes" id="UP000225706">
    <property type="component" value="Unassembled WGS sequence"/>
</dbReference>
<comment type="catalytic activity">
    <reaction evidence="1">
        <text>S-ubiquitinyl-[E2 ubiquitin-conjugating enzyme]-L-cysteine + [acceptor protein]-L-lysine = [E2 ubiquitin-conjugating enzyme]-L-cysteine + N(6)-ubiquitinyl-[acceptor protein]-L-lysine.</text>
        <dbReference type="EC" id="2.3.2.27"/>
    </reaction>
</comment>
<keyword evidence="6" id="KW-1185">Reference proteome</keyword>
<feature type="compositionally biased region" description="Basic and acidic residues" evidence="2">
    <location>
        <begin position="832"/>
        <end position="842"/>
    </location>
</feature>
<comment type="similarity">
    <text evidence="1">Belongs to the E3 ubiquitin-protein ligase UBR1-like family.</text>
</comment>
<keyword evidence="1" id="KW-0808">Transferase</keyword>
<dbReference type="GO" id="GO:0061630">
    <property type="term" value="F:ubiquitin protein ligase activity"/>
    <property type="evidence" value="ECO:0007669"/>
    <property type="project" value="UniProtKB-UniRule"/>
</dbReference>
<reference evidence="6" key="1">
    <citation type="journal article" date="2017" name="bioRxiv">
        <title>Comparative analysis of the genomes of Stylophora pistillata and Acropora digitifera provides evidence for extensive differences between species of corals.</title>
        <authorList>
            <person name="Voolstra C.R."/>
            <person name="Li Y."/>
            <person name="Liew Y.J."/>
            <person name="Baumgarten S."/>
            <person name="Zoccola D."/>
            <person name="Flot J.-F."/>
            <person name="Tambutte S."/>
            <person name="Allemand D."/>
            <person name="Aranda M."/>
        </authorList>
    </citation>
    <scope>NUCLEOTIDE SEQUENCE [LARGE SCALE GENOMIC DNA]</scope>
</reference>
<evidence type="ECO:0000256" key="1">
    <source>
        <dbReference type="RuleBase" id="RU366018"/>
    </source>
</evidence>
<proteinExistence type="inferred from homology"/>
<dbReference type="EC" id="2.3.2.27" evidence="1"/>
<keyword evidence="1" id="KW-0833">Ubl conjugation pathway</keyword>
<dbReference type="STRING" id="50429.A0A2B4SNG6"/>
<evidence type="ECO:0000259" key="4">
    <source>
        <dbReference type="Pfam" id="PF22960"/>
    </source>
</evidence>
<dbReference type="Pfam" id="PF22960">
    <property type="entry name" value="WHD_UBR1"/>
    <property type="match status" value="1"/>
</dbReference>
<organism evidence="5 6">
    <name type="scientific">Stylophora pistillata</name>
    <name type="common">Smooth cauliflower coral</name>
    <dbReference type="NCBI Taxonomy" id="50429"/>
    <lineage>
        <taxon>Eukaryota</taxon>
        <taxon>Metazoa</taxon>
        <taxon>Cnidaria</taxon>
        <taxon>Anthozoa</taxon>
        <taxon>Hexacorallia</taxon>
        <taxon>Scleractinia</taxon>
        <taxon>Astrocoeniina</taxon>
        <taxon>Pocilloporidae</taxon>
        <taxon>Stylophora</taxon>
    </lineage>
</organism>
<dbReference type="PANTHER" id="PTHR21497">
    <property type="entry name" value="UBIQUITIN LIGASE E3 ALPHA-RELATED"/>
    <property type="match status" value="1"/>
</dbReference>
<dbReference type="InterPro" id="IPR039164">
    <property type="entry name" value="UBR1-like"/>
</dbReference>
<accession>A0A2B4SNG6</accession>
<feature type="region of interest" description="Disordered" evidence="2">
    <location>
        <begin position="1011"/>
        <end position="1030"/>
    </location>
</feature>
<dbReference type="PANTHER" id="PTHR21497:SF39">
    <property type="entry name" value="E3 UBIQUITIN-PROTEIN LIGASE UBR3"/>
    <property type="match status" value="1"/>
</dbReference>
<feature type="region of interest" description="Disordered" evidence="2">
    <location>
        <begin position="823"/>
        <end position="842"/>
    </location>
</feature>
<dbReference type="GO" id="GO:0000151">
    <property type="term" value="C:ubiquitin ligase complex"/>
    <property type="evidence" value="ECO:0007669"/>
    <property type="project" value="TreeGrafter"/>
</dbReference>
<feature type="domain" description="E3 ubiquitin-protein ligase UBR1-like winged-helix" evidence="4">
    <location>
        <begin position="552"/>
        <end position="619"/>
    </location>
</feature>
<dbReference type="GO" id="GO:0016567">
    <property type="term" value="P:protein ubiquitination"/>
    <property type="evidence" value="ECO:0007669"/>
    <property type="project" value="UniProtKB-UniRule"/>
</dbReference>
<gene>
    <name evidence="5" type="primary">Ubr3</name>
    <name evidence="5" type="ORF">AWC38_SpisGene4770</name>
</gene>
<keyword evidence="1" id="KW-0862">Zinc</keyword>
<feature type="domain" description="E3 ubiquitin-protein ligase UBR-like C-terminal" evidence="3">
    <location>
        <begin position="1437"/>
        <end position="1794"/>
    </location>
</feature>
<feature type="region of interest" description="Disordered" evidence="2">
    <location>
        <begin position="1087"/>
        <end position="1113"/>
    </location>
</feature>
<evidence type="ECO:0000313" key="6">
    <source>
        <dbReference type="Proteomes" id="UP000225706"/>
    </source>
</evidence>
<dbReference type="Pfam" id="PF18995">
    <property type="entry name" value="PRT6_C"/>
    <property type="match status" value="1"/>
</dbReference>
<protein>
    <recommendedName>
        <fullName evidence="1">E3 ubiquitin-protein ligase</fullName>
        <ecNumber evidence="1">2.3.2.27</ecNumber>
    </recommendedName>
</protein>
<dbReference type="OrthoDB" id="5985069at2759"/>
<name>A0A2B4SNG6_STYPI</name>
<keyword evidence="1" id="KW-0479">Metal-binding</keyword>
<sequence>MFKSQAGGACDCGDEDVMKSDGFCSRHGRKDTHVTRTPPSELLEMAKFVVPRLCLRLQQQLKELEPYTLDTVTDDMNDAEGLLHFLVQLCDTNTMKNVTAESLIMKTVDVERIFMKDSGVSSTMSRSHHGTGHSSVHRMDSSDSFSSVLSSDSADDVTNKTFLDFLMDFVTQFEFPQKVVTFLLHFLPSAKYKEAFTRVFCENYQKIAKALVLNSDSSDSVDQLSNRVVHVSVQLFSNKILAEKVVREQNLLHVMVKVLHDMARPALVTFRRGDTASNHDVVNCESRALSNHCYWPIVSDFINVLSHKTIAHTFMQNLELIKKWMKFIEHLTGMNVNTRKLLTHVEFEPSTYGTAFAVELEAASSPLWSFVNACTSLKKVHCVQNMIHGSVEALERWYKKVDSKPQRGEVTFHLPLHRHLAAFISLAVSQFDVPLEQLVPSRHLLRDICEDLLHIQAAICEIHAGRWVRNGSQIRSQVRFYDDCHFCNSMQDLDIFLLQFGAPAVSSPPSFDVDSEVSMVEGMLMLLVTLLSNRLHLVALTDFYIPDKPGQSHNTQDFEKILSELADYKAPGFESGAMQQGIYVPKESVWKNDFDIVHVLLRAVHRQHVQSAMRRYQAIVCKNDQSQKGALWFPFQPLKPLSEKFRGLTKTLRSKTLHGVLFFIFHKAVKDINSLGDALYFAVYLTKLAVMENPKSHSDLSFLPHSSGDVKSRDIGCIIVDRCIDFLDTYDPYAPLRPGTDSPHHVCAVMADVLHSHHLMKPPLFEPFLPFMNGVLNSALQNQSSTLEKIAQLQHIQFLIDQQPPQRRDLITKLTRHLVRSNQDKSTATIYKEQENEKKSVSERLNIPSKNLALASDENQTHHTLAGWPKTIADLGFTSNSMVVNIRHVVQPVQEPMDTCDDTADIENRYTSPPAPQPTKGGVQDSLELLSIGSEERGGLTIVNTASFKGLVQQFMDVTNSSEVTAINLLKACRGNLEMAMELHFSKQEAMPDLEEAVGDVAMETSSCAMTSSDATVGTPGKSEDSSSCSAEGINESILSLLLKLLSAKANTSSTSPGRSPAYVDDVHYLSDLLDVIGRSSPENAAALRKVQPQALQVSPSPSSPDSDMDDSVARTMRKRQLARERQQKLLAEFASKQKLFMEKTLNKDPVALDAADGMPKEKREEVFDCVICGQASISTEDKPIGMVTLLQPSAVLKHRAHHVRHTQLPLNREEEESRVINCETTFRNRFEDLRRCFDLIPSLDASATGTEGGVHIQSCGHLLHVDCHQSYLKSLQEEDANQLYQVQPFNPRNGEFTCPLCRQLGNCVLPVVPSHLIPNGNMASKTITKLTASALNFNVLGAAIKAVVESVSAMDGESHRCSFERKFSLLYRMARTNLELEQVDKVARKLSSPRKSCFGPLMRAFQFHSQTLVGPLLSVWSELTGTEDLKESSSSGTISFQDCPLLLRDAPSLLIQMMLSWPAPLSCRDFMCFVQLLFNLVFTQALVETCCKFVGDEKLSWQDLGKKAASQEIVQGQLSADLLLGYVCRMLSNSTLIKEDHHTGGISQSVWSPHTVERSLQDSCLGFLRSASAMAALCYGVEIPKVQDNDAEFRVLASTLGLCDPFSDSRTESFSCINCLKWPYSKPRKMIRRWCDALLLCFTQRKAKLNRELLPNMSQWPPPRLLQLPERYDSLIQHYRKRKCTKCGSTPDDPAVCLVCGKFTCLQGSCCVDGTGTTDKYECIQHALNCGRGTGIFLIVLSSVIIIIRADRVCIWGSVYLDSFGEEDRDLRRGKPLFLSQDRFNRLEEQWLTHSFDYMCKRWKRHMNTL</sequence>
<dbReference type="GO" id="GO:0008270">
    <property type="term" value="F:zinc ion binding"/>
    <property type="evidence" value="ECO:0007669"/>
    <property type="project" value="UniProtKB-UniRule"/>
</dbReference>
<evidence type="ECO:0000313" key="5">
    <source>
        <dbReference type="EMBL" id="PFX30410.1"/>
    </source>
</evidence>
<evidence type="ECO:0000256" key="2">
    <source>
        <dbReference type="SAM" id="MobiDB-lite"/>
    </source>
</evidence>